<evidence type="ECO:0000313" key="2">
    <source>
        <dbReference type="Proteomes" id="UP000078454"/>
    </source>
</evidence>
<dbReference type="RefSeq" id="WP_068668745.1">
    <property type="nucleotide sequence ID" value="NZ_LYPB01000086.1"/>
</dbReference>
<keyword evidence="1" id="KW-0418">Kinase</keyword>
<comment type="caution">
    <text evidence="1">The sequence shown here is derived from an EMBL/GenBank/DDBJ whole genome shotgun (WGS) entry which is preliminary data.</text>
</comment>
<proteinExistence type="predicted"/>
<dbReference type="Proteomes" id="UP000078454">
    <property type="component" value="Unassembled WGS sequence"/>
</dbReference>
<keyword evidence="1" id="KW-0723">Serine/threonine-protein kinase</keyword>
<keyword evidence="1" id="KW-0808">Transferase</keyword>
<reference evidence="1 2" key="1">
    <citation type="submission" date="2016-05" db="EMBL/GenBank/DDBJ databases">
        <title>Paenibacillus sp. 1ZS3-15 nov., isolated from the rhizosphere soil.</title>
        <authorList>
            <person name="Zhang X.X."/>
            <person name="Zhang J."/>
        </authorList>
    </citation>
    <scope>NUCLEOTIDE SEQUENCE [LARGE SCALE GENOMIC DNA]</scope>
    <source>
        <strain evidence="1 2">1ZS3-15</strain>
    </source>
</reference>
<dbReference type="GO" id="GO:0004674">
    <property type="term" value="F:protein serine/threonine kinase activity"/>
    <property type="evidence" value="ECO:0007669"/>
    <property type="project" value="UniProtKB-KW"/>
</dbReference>
<dbReference type="Pfam" id="PF14069">
    <property type="entry name" value="SpoVIF"/>
    <property type="match status" value="1"/>
</dbReference>
<dbReference type="AlphaFoldDB" id="A0A198A1C2"/>
<organism evidence="1 2">
    <name type="scientific">Paenibacillus oryzisoli</name>
    <dbReference type="NCBI Taxonomy" id="1850517"/>
    <lineage>
        <taxon>Bacteria</taxon>
        <taxon>Bacillati</taxon>
        <taxon>Bacillota</taxon>
        <taxon>Bacilli</taxon>
        <taxon>Bacillales</taxon>
        <taxon>Paenibacillaceae</taxon>
        <taxon>Paenibacillus</taxon>
    </lineage>
</organism>
<evidence type="ECO:0000313" key="1">
    <source>
        <dbReference type="EMBL" id="OAS14970.1"/>
    </source>
</evidence>
<gene>
    <name evidence="1" type="ORF">A8708_14210</name>
</gene>
<sequence>MSYQQYGIDPALVERVKFKLKNPEVKERIKMLLQGVTKADLQNTAKVTRLIGLAAGIFGEKLSGTQTHQILTFILAQKIDPNNTFHLIKLWTIFR</sequence>
<keyword evidence="2" id="KW-1185">Reference proteome</keyword>
<dbReference type="InterPro" id="IPR025942">
    <property type="entry name" value="SpoVIF"/>
</dbReference>
<accession>A0A198A1C2</accession>
<dbReference type="OrthoDB" id="2623024at2"/>
<protein>
    <submittedName>
        <fullName evidence="1">Serine/threonine protein kinase</fullName>
    </submittedName>
</protein>
<name>A0A198A1C2_9BACL</name>
<dbReference type="STRING" id="1850517.A8708_14210"/>
<dbReference type="EMBL" id="LYPB01000086">
    <property type="protein sequence ID" value="OAS14970.1"/>
    <property type="molecule type" value="Genomic_DNA"/>
</dbReference>